<dbReference type="EMBL" id="LWDX02026360">
    <property type="protein sequence ID" value="OEL30055.1"/>
    <property type="molecule type" value="Genomic_DNA"/>
</dbReference>
<dbReference type="InterPro" id="IPR012677">
    <property type="entry name" value="Nucleotide-bd_a/b_plait_sf"/>
</dbReference>
<dbReference type="InterPro" id="IPR035979">
    <property type="entry name" value="RBD_domain_sf"/>
</dbReference>
<keyword evidence="6" id="KW-1185">Reference proteome</keyword>
<dbReference type="GO" id="GO:0071011">
    <property type="term" value="C:precatalytic spliceosome"/>
    <property type="evidence" value="ECO:0007669"/>
    <property type="project" value="TreeGrafter"/>
</dbReference>
<evidence type="ECO:0000256" key="1">
    <source>
        <dbReference type="ARBA" id="ARBA00004123"/>
    </source>
</evidence>
<feature type="compositionally biased region" description="Basic and acidic residues" evidence="3">
    <location>
        <begin position="160"/>
        <end position="170"/>
    </location>
</feature>
<reference evidence="5 6" key="1">
    <citation type="submission" date="2016-09" db="EMBL/GenBank/DDBJ databases">
        <title>The draft genome of Dichanthelium oligosanthes: A C3 panicoid grass species.</title>
        <authorList>
            <person name="Studer A.J."/>
            <person name="Schnable J.C."/>
            <person name="Brutnell T.P."/>
        </authorList>
    </citation>
    <scope>NUCLEOTIDE SEQUENCE [LARGE SCALE GENOMIC DNA]</scope>
    <source>
        <strain evidence="6">cv. Kellogg 1175</strain>
        <tissue evidence="5">Leaf</tissue>
    </source>
</reference>
<sequence length="269" mass="31440">MPMHRPGSPGSLVSRRNADSDVVFWLQFSCYITGLSNIRYCVQAAKKARIHEIKLEQGAAKAAEELQKYGPQSDPNATGDPYKTLFVARLNYETSEHRIKKEFEAYGPIKRVSICDAYKQADGRKLDDKRILVDVECGRTVPNWRPRRLGGGVGSSRISGEGDDHKRAAREQQLVGRPRSHEPRRDDHHADRNLEKSRKRVRERDQDERTHERSHGRESREERRNRRDRDRTLDKDQERDRDRDCGCDRDRSHHDRDKHRDHGHDHDRG</sequence>
<organism evidence="5 6">
    <name type="scientific">Dichanthelium oligosanthes</name>
    <dbReference type="NCBI Taxonomy" id="888268"/>
    <lineage>
        <taxon>Eukaryota</taxon>
        <taxon>Viridiplantae</taxon>
        <taxon>Streptophyta</taxon>
        <taxon>Embryophyta</taxon>
        <taxon>Tracheophyta</taxon>
        <taxon>Spermatophyta</taxon>
        <taxon>Magnoliopsida</taxon>
        <taxon>Liliopsida</taxon>
        <taxon>Poales</taxon>
        <taxon>Poaceae</taxon>
        <taxon>PACMAD clade</taxon>
        <taxon>Panicoideae</taxon>
        <taxon>Panicodae</taxon>
        <taxon>Paniceae</taxon>
        <taxon>Dichantheliinae</taxon>
        <taxon>Dichanthelium</taxon>
    </lineage>
</organism>
<evidence type="ECO:0000259" key="4">
    <source>
        <dbReference type="Pfam" id="PF00076"/>
    </source>
</evidence>
<dbReference type="OrthoDB" id="4207594at2759"/>
<evidence type="ECO:0000256" key="3">
    <source>
        <dbReference type="SAM" id="MobiDB-lite"/>
    </source>
</evidence>
<dbReference type="STRING" id="888268.A0A1E5VY65"/>
<feature type="compositionally biased region" description="Basic and acidic residues" evidence="3">
    <location>
        <begin position="179"/>
        <end position="269"/>
    </location>
</feature>
<dbReference type="PANTHER" id="PTHR13952:SF5">
    <property type="entry name" value="U1 SMALL NUCLEAR RIBONUCLEOPROTEIN 70 KDA"/>
    <property type="match status" value="1"/>
</dbReference>
<proteinExistence type="predicted"/>
<gene>
    <name evidence="5" type="ORF">BAE44_0008926</name>
</gene>
<name>A0A1E5VY65_9POAL</name>
<dbReference type="AlphaFoldDB" id="A0A1E5VY65"/>
<evidence type="ECO:0000256" key="2">
    <source>
        <dbReference type="ARBA" id="ARBA00023242"/>
    </source>
</evidence>
<dbReference type="GO" id="GO:0071004">
    <property type="term" value="C:U2-type prespliceosome"/>
    <property type="evidence" value="ECO:0007669"/>
    <property type="project" value="TreeGrafter"/>
</dbReference>
<comment type="subcellular location">
    <subcellularLocation>
        <location evidence="1">Nucleus</location>
    </subcellularLocation>
</comment>
<dbReference type="GO" id="GO:0000398">
    <property type="term" value="P:mRNA splicing, via spliceosome"/>
    <property type="evidence" value="ECO:0007669"/>
    <property type="project" value="TreeGrafter"/>
</dbReference>
<dbReference type="Pfam" id="PF00076">
    <property type="entry name" value="RRM_1"/>
    <property type="match status" value="1"/>
</dbReference>
<dbReference type="PANTHER" id="PTHR13952">
    <property type="entry name" value="U1 SMALL NUCLEAR RIBONUCLEOPROTEIN 70 KD"/>
    <property type="match status" value="1"/>
</dbReference>
<keyword evidence="5" id="KW-0687">Ribonucleoprotein</keyword>
<dbReference type="Proteomes" id="UP000095767">
    <property type="component" value="Unassembled WGS sequence"/>
</dbReference>
<keyword evidence="2" id="KW-0539">Nucleus</keyword>
<dbReference type="InterPro" id="IPR051183">
    <property type="entry name" value="U1_U11-U12_snRNP_70-35kDa"/>
</dbReference>
<comment type="caution">
    <text evidence="5">The sequence shown here is derived from an EMBL/GenBank/DDBJ whole genome shotgun (WGS) entry which is preliminary data.</text>
</comment>
<dbReference type="InterPro" id="IPR000504">
    <property type="entry name" value="RRM_dom"/>
</dbReference>
<accession>A0A1E5VY65</accession>
<feature type="domain" description="RRM" evidence="4">
    <location>
        <begin position="85"/>
        <end position="116"/>
    </location>
</feature>
<protein>
    <submittedName>
        <fullName evidence="5">U1 small nuclear ribonucleoprotein 70 kDa</fullName>
    </submittedName>
</protein>
<feature type="region of interest" description="Disordered" evidence="3">
    <location>
        <begin position="143"/>
        <end position="269"/>
    </location>
</feature>
<evidence type="ECO:0000313" key="5">
    <source>
        <dbReference type="EMBL" id="OEL30055.1"/>
    </source>
</evidence>
<dbReference type="GO" id="GO:0005685">
    <property type="term" value="C:U1 snRNP"/>
    <property type="evidence" value="ECO:0007669"/>
    <property type="project" value="TreeGrafter"/>
</dbReference>
<evidence type="ECO:0000313" key="6">
    <source>
        <dbReference type="Proteomes" id="UP000095767"/>
    </source>
</evidence>
<dbReference type="Gene3D" id="3.30.70.330">
    <property type="match status" value="2"/>
</dbReference>
<dbReference type="GO" id="GO:0003729">
    <property type="term" value="F:mRNA binding"/>
    <property type="evidence" value="ECO:0007669"/>
    <property type="project" value="TreeGrafter"/>
</dbReference>
<dbReference type="SUPFAM" id="SSF54928">
    <property type="entry name" value="RNA-binding domain, RBD"/>
    <property type="match status" value="1"/>
</dbReference>
<dbReference type="GO" id="GO:0030619">
    <property type="term" value="F:U1 snRNA binding"/>
    <property type="evidence" value="ECO:0007669"/>
    <property type="project" value="TreeGrafter"/>
</dbReference>